<sequence>MTITISTLNTRSIRYPDRRRTVLGHITNNPADIYLLQECGIPYKEMDGLLEEEWTLGSSFWSGSNISRADGVGILMTNPFFRTKNIRVVESGRILVLDIEIRGSPLRIINVYGPTNVAERVSLYQKLRSLLLVYTPVLVGGDFNCALRDEDRSKPRRDRSTRELQSIIDDFSLIDAGGSTPPTPTWVSS</sequence>
<feature type="domain" description="Endonuclease/exonuclease/phosphatase" evidence="1">
    <location>
        <begin position="7"/>
        <end position="178"/>
    </location>
</feature>
<proteinExistence type="predicted"/>
<evidence type="ECO:0000313" key="3">
    <source>
        <dbReference type="Proteomes" id="UP001557470"/>
    </source>
</evidence>
<organism evidence="2 3">
    <name type="scientific">Umbra pygmaea</name>
    <name type="common">Eastern mudminnow</name>
    <dbReference type="NCBI Taxonomy" id="75934"/>
    <lineage>
        <taxon>Eukaryota</taxon>
        <taxon>Metazoa</taxon>
        <taxon>Chordata</taxon>
        <taxon>Craniata</taxon>
        <taxon>Vertebrata</taxon>
        <taxon>Euteleostomi</taxon>
        <taxon>Actinopterygii</taxon>
        <taxon>Neopterygii</taxon>
        <taxon>Teleostei</taxon>
        <taxon>Protacanthopterygii</taxon>
        <taxon>Esociformes</taxon>
        <taxon>Umbridae</taxon>
        <taxon>Umbra</taxon>
    </lineage>
</organism>
<feature type="non-terminal residue" evidence="2">
    <location>
        <position position="189"/>
    </location>
</feature>
<gene>
    <name evidence="2" type="ORF">UPYG_G00019010</name>
</gene>
<dbReference type="Gene3D" id="3.60.10.10">
    <property type="entry name" value="Endonuclease/exonuclease/phosphatase"/>
    <property type="match status" value="1"/>
</dbReference>
<name>A0ABD0Y4D1_UMBPY</name>
<evidence type="ECO:0000259" key="1">
    <source>
        <dbReference type="Pfam" id="PF03372"/>
    </source>
</evidence>
<dbReference type="AlphaFoldDB" id="A0ABD0Y4D1"/>
<accession>A0ABD0Y4D1</accession>
<dbReference type="EMBL" id="JAGEUA010000001">
    <property type="protein sequence ID" value="KAL1021861.1"/>
    <property type="molecule type" value="Genomic_DNA"/>
</dbReference>
<dbReference type="Proteomes" id="UP001557470">
    <property type="component" value="Unassembled WGS sequence"/>
</dbReference>
<dbReference type="InterPro" id="IPR036691">
    <property type="entry name" value="Endo/exonu/phosph_ase_sf"/>
</dbReference>
<dbReference type="InterPro" id="IPR005135">
    <property type="entry name" value="Endo/exonuclease/phosphatase"/>
</dbReference>
<comment type="caution">
    <text evidence="2">The sequence shown here is derived from an EMBL/GenBank/DDBJ whole genome shotgun (WGS) entry which is preliminary data.</text>
</comment>
<dbReference type="Pfam" id="PF03372">
    <property type="entry name" value="Exo_endo_phos"/>
    <property type="match status" value="1"/>
</dbReference>
<protein>
    <recommendedName>
        <fullName evidence="1">Endonuclease/exonuclease/phosphatase domain-containing protein</fullName>
    </recommendedName>
</protein>
<evidence type="ECO:0000313" key="2">
    <source>
        <dbReference type="EMBL" id="KAL1021861.1"/>
    </source>
</evidence>
<reference evidence="2 3" key="1">
    <citation type="submission" date="2024-06" db="EMBL/GenBank/DDBJ databases">
        <authorList>
            <person name="Pan Q."/>
            <person name="Wen M."/>
            <person name="Jouanno E."/>
            <person name="Zahm M."/>
            <person name="Klopp C."/>
            <person name="Cabau C."/>
            <person name="Louis A."/>
            <person name="Berthelot C."/>
            <person name="Parey E."/>
            <person name="Roest Crollius H."/>
            <person name="Montfort J."/>
            <person name="Robinson-Rechavi M."/>
            <person name="Bouchez O."/>
            <person name="Lampietro C."/>
            <person name="Lopez Roques C."/>
            <person name="Donnadieu C."/>
            <person name="Postlethwait J."/>
            <person name="Bobe J."/>
            <person name="Verreycken H."/>
            <person name="Guiguen Y."/>
        </authorList>
    </citation>
    <scope>NUCLEOTIDE SEQUENCE [LARGE SCALE GENOMIC DNA]</scope>
    <source>
        <strain evidence="2">Up_M1</strain>
        <tissue evidence="2">Testis</tissue>
    </source>
</reference>
<keyword evidence="3" id="KW-1185">Reference proteome</keyword>
<dbReference type="SUPFAM" id="SSF56219">
    <property type="entry name" value="DNase I-like"/>
    <property type="match status" value="1"/>
</dbReference>